<dbReference type="EMBL" id="CACVBS010000101">
    <property type="protein sequence ID" value="CAA7271049.1"/>
    <property type="molecule type" value="Genomic_DNA"/>
</dbReference>
<evidence type="ECO:0000256" key="2">
    <source>
        <dbReference type="ARBA" id="ARBA00038157"/>
    </source>
</evidence>
<name>A0A8S0VUX6_CYCAE</name>
<comment type="similarity">
    <text evidence="2">Belongs to the aldo/keto reductase family. Aldo/keto reductase 2 subfamily.</text>
</comment>
<reference evidence="5 6" key="1">
    <citation type="submission" date="2020-01" db="EMBL/GenBank/DDBJ databases">
        <authorList>
            <person name="Gupta K D."/>
        </authorList>
    </citation>
    <scope>NUCLEOTIDE SEQUENCE [LARGE SCALE GENOMIC DNA]</scope>
</reference>
<evidence type="ECO:0000256" key="3">
    <source>
        <dbReference type="SAM" id="MobiDB-lite"/>
    </source>
</evidence>
<dbReference type="PANTHER" id="PTHR43364">
    <property type="entry name" value="NADH-SPECIFIC METHYLGLYOXAL REDUCTASE-RELATED"/>
    <property type="match status" value="1"/>
</dbReference>
<dbReference type="InterPro" id="IPR036812">
    <property type="entry name" value="NAD(P)_OxRdtase_dom_sf"/>
</dbReference>
<dbReference type="InterPro" id="IPR023210">
    <property type="entry name" value="NADP_OxRdtase_dom"/>
</dbReference>
<feature type="region of interest" description="Disordered" evidence="3">
    <location>
        <begin position="267"/>
        <end position="289"/>
    </location>
</feature>
<feature type="domain" description="NADP-dependent oxidoreductase" evidence="4">
    <location>
        <begin position="49"/>
        <end position="362"/>
    </location>
</feature>
<evidence type="ECO:0000259" key="4">
    <source>
        <dbReference type="Pfam" id="PF00248"/>
    </source>
</evidence>
<dbReference type="GO" id="GO:0016491">
    <property type="term" value="F:oxidoreductase activity"/>
    <property type="evidence" value="ECO:0007669"/>
    <property type="project" value="UniProtKB-KW"/>
</dbReference>
<dbReference type="AlphaFoldDB" id="A0A8S0VUX6"/>
<keyword evidence="6" id="KW-1185">Reference proteome</keyword>
<keyword evidence="1" id="KW-0560">Oxidoreductase</keyword>
<dbReference type="InterPro" id="IPR050523">
    <property type="entry name" value="AKR_Detox_Biosynth"/>
</dbReference>
<evidence type="ECO:0000313" key="5">
    <source>
        <dbReference type="EMBL" id="CAA7271049.1"/>
    </source>
</evidence>
<evidence type="ECO:0000256" key="1">
    <source>
        <dbReference type="ARBA" id="ARBA00023002"/>
    </source>
</evidence>
<comment type="caution">
    <text evidence="5">The sequence shown here is derived from an EMBL/GenBank/DDBJ whole genome shotgun (WGS) entry which is preliminary data.</text>
</comment>
<organism evidence="5 6">
    <name type="scientific">Cyclocybe aegerita</name>
    <name type="common">Black poplar mushroom</name>
    <name type="synonym">Agrocybe aegerita</name>
    <dbReference type="NCBI Taxonomy" id="1973307"/>
    <lineage>
        <taxon>Eukaryota</taxon>
        <taxon>Fungi</taxon>
        <taxon>Dikarya</taxon>
        <taxon>Basidiomycota</taxon>
        <taxon>Agaricomycotina</taxon>
        <taxon>Agaricomycetes</taxon>
        <taxon>Agaricomycetidae</taxon>
        <taxon>Agaricales</taxon>
        <taxon>Agaricineae</taxon>
        <taxon>Bolbitiaceae</taxon>
        <taxon>Cyclocybe</taxon>
    </lineage>
</organism>
<dbReference type="PANTHER" id="PTHR43364:SF2">
    <property type="entry name" value="ARYL-ALCOHOL DEHYDROGENASE AAD10-RELATED"/>
    <property type="match status" value="1"/>
</dbReference>
<protein>
    <recommendedName>
        <fullName evidence="4">NADP-dependent oxidoreductase domain-containing protein</fullName>
    </recommendedName>
</protein>
<dbReference type="OrthoDB" id="48988at2759"/>
<proteinExistence type="inferred from homology"/>
<sequence>MNSLHFSTLNSPSTRINSDMSFLAAAPAPPTPLGRYRALSKHASIHVSPLILGAQSIGDQWHAIGMGAMDKDSSFKLLDAYYEAGGNFIDTANNYQNESSEQFLGEWMETRGIRDQIVLATKYSFNYKLADPSIKQKIHYHGNNVKSMHLSLDASLKKLRTTYVDIFYVHVWDYQTSIEEIMNNLHSLVVSGKVLYLGISDTPAWVVAQANQYARDHGKTPFAIYQGCWNVLDRAFERDIIPMAREHGMALAPWNVLCGGKLRSDAEEERREKSGEQGRDLKLNDHGWKRTEEEKKMSQALEKVAKEVGVDSVTAVAIAYVMHKAPYVFPLIGGRKVEQLKQNIEALKVALTPAQIEYLESVKPFDPGFPHTITGDGSKPCGMFAMAAQTDRVAFQAPIIPKKDA</sequence>
<dbReference type="Gene3D" id="3.20.20.100">
    <property type="entry name" value="NADP-dependent oxidoreductase domain"/>
    <property type="match status" value="1"/>
</dbReference>
<gene>
    <name evidence="5" type="ORF">AAE3_LOCUS13362</name>
</gene>
<accession>A0A8S0VUX6</accession>
<dbReference type="SUPFAM" id="SSF51430">
    <property type="entry name" value="NAD(P)-linked oxidoreductase"/>
    <property type="match status" value="1"/>
</dbReference>
<evidence type="ECO:0000313" key="6">
    <source>
        <dbReference type="Proteomes" id="UP000467700"/>
    </source>
</evidence>
<dbReference type="Proteomes" id="UP000467700">
    <property type="component" value="Unassembled WGS sequence"/>
</dbReference>
<dbReference type="Pfam" id="PF00248">
    <property type="entry name" value="Aldo_ket_red"/>
    <property type="match status" value="1"/>
</dbReference>